<keyword evidence="2" id="KW-1185">Reference proteome</keyword>
<proteinExistence type="predicted"/>
<evidence type="ECO:0000313" key="1">
    <source>
        <dbReference type="EMBL" id="KRT13206.1"/>
    </source>
</evidence>
<reference evidence="1 2" key="1">
    <citation type="submission" date="2015-11" db="EMBL/GenBank/DDBJ databases">
        <title>Sequence of Pedobacter ginsenosidimutans.</title>
        <authorList>
            <person name="Carson E."/>
            <person name="Keyser V."/>
            <person name="Newman J."/>
            <person name="Miller J."/>
        </authorList>
    </citation>
    <scope>NUCLEOTIDE SEQUENCE [LARGE SCALE GENOMIC DNA]</scope>
    <source>
        <strain evidence="1 2">KACC 14530</strain>
    </source>
</reference>
<sequence>MVKGDIVVWVDDFEKPGKNGHRERTIPAIFLFGKYLPTIKIGVYLAFFNYGPPDFYQLGNDRFT</sequence>
<dbReference type="AlphaFoldDB" id="A0A0T5VH69"/>
<dbReference type="EMBL" id="LMZQ01000053">
    <property type="protein sequence ID" value="KRT13206.1"/>
    <property type="molecule type" value="Genomic_DNA"/>
</dbReference>
<dbReference type="Proteomes" id="UP000051950">
    <property type="component" value="Unassembled WGS sequence"/>
</dbReference>
<protein>
    <submittedName>
        <fullName evidence="1">Uncharacterized protein</fullName>
    </submittedName>
</protein>
<dbReference type="STRING" id="687842.ASU31_25735"/>
<organism evidence="1 2">
    <name type="scientific">Pedobacter ginsenosidimutans</name>
    <dbReference type="NCBI Taxonomy" id="687842"/>
    <lineage>
        <taxon>Bacteria</taxon>
        <taxon>Pseudomonadati</taxon>
        <taxon>Bacteroidota</taxon>
        <taxon>Sphingobacteriia</taxon>
        <taxon>Sphingobacteriales</taxon>
        <taxon>Sphingobacteriaceae</taxon>
        <taxon>Pedobacter</taxon>
    </lineage>
</organism>
<accession>A0A0T5VH69</accession>
<gene>
    <name evidence="1" type="ORF">ASU31_25735</name>
</gene>
<name>A0A0T5VH69_9SPHI</name>
<evidence type="ECO:0000313" key="2">
    <source>
        <dbReference type="Proteomes" id="UP000051950"/>
    </source>
</evidence>
<comment type="caution">
    <text evidence="1">The sequence shown here is derived from an EMBL/GenBank/DDBJ whole genome shotgun (WGS) entry which is preliminary data.</text>
</comment>